<proteinExistence type="inferred from homology"/>
<sequence length="529" mass="58243">MAFWSTSDVNVENSGPPSYFALTPDEFSVMPILISVDFSGVLADIDGVQKVPSASPMAKIAISTAQRPQARSTIFRELIGTRDQPYRREFPTAQNTVNHRSLIPDAYTFTYPRKVRHLHTDNYGLEFAVRAELHRYNNAAEQPNEAVGKPWERRLRRVFTLVKPRFRTSQRSRTASWCAPQASPSTVLLISTYCIAHSEAAPLIGIHSGTARYASAVSPQSLDVYDLRCFVAVASTLNFTQAARDLHISAPPLSRRIRDMERLLGAKLFLRDTRRVALTVEGARLLPAARSILARLDELPSIVSPEPAIPTRSIAYGVPPWLHPDLRTALADLEEVHAARLTLKKWPRGSTEIISALQQGDIAFGLARPPFDSVGLARAVVHEERLGAVLSKKRYGSRSSISVSELANLNYVTARRDTDTEYRHQVDSALESAGVPRRENVDAGDYLGAADVISVGDGFAIAPLAPVSGARTYNLAENVCVPINDLELTLVTCLVWQANLAERDQEVRDVIDTAIALLRRSADAHQQAG</sequence>
<dbReference type="Pfam" id="PF03466">
    <property type="entry name" value="LysR_substrate"/>
    <property type="match status" value="1"/>
</dbReference>
<evidence type="ECO:0000256" key="7">
    <source>
        <dbReference type="ARBA" id="ARBA00056658"/>
    </source>
</evidence>
<evidence type="ECO:0000313" key="9">
    <source>
        <dbReference type="EMBL" id="QDF72252.1"/>
    </source>
</evidence>
<name>A0AB73U6K5_MYCCH</name>
<organism evidence="9 10">
    <name type="scientific">Mycobacteroides chelonae</name>
    <name type="common">Mycobacterium chelonae</name>
    <dbReference type="NCBI Taxonomy" id="1774"/>
    <lineage>
        <taxon>Bacteria</taxon>
        <taxon>Bacillati</taxon>
        <taxon>Actinomycetota</taxon>
        <taxon>Actinomycetes</taxon>
        <taxon>Mycobacteriales</taxon>
        <taxon>Mycobacteriaceae</taxon>
        <taxon>Mycobacteroides</taxon>
    </lineage>
</organism>
<evidence type="ECO:0000256" key="5">
    <source>
        <dbReference type="ARBA" id="ARBA00023163"/>
    </source>
</evidence>
<dbReference type="GO" id="GO:0003677">
    <property type="term" value="F:DNA binding"/>
    <property type="evidence" value="ECO:0007669"/>
    <property type="project" value="UniProtKB-KW"/>
</dbReference>
<evidence type="ECO:0000256" key="4">
    <source>
        <dbReference type="ARBA" id="ARBA00023159"/>
    </source>
</evidence>
<dbReference type="InterPro" id="IPR005119">
    <property type="entry name" value="LysR_subst-bd"/>
</dbReference>
<dbReference type="FunFam" id="1.10.10.10:FF:000001">
    <property type="entry name" value="LysR family transcriptional regulator"/>
    <property type="match status" value="1"/>
</dbReference>
<dbReference type="Pfam" id="PF00126">
    <property type="entry name" value="HTH_1"/>
    <property type="match status" value="1"/>
</dbReference>
<dbReference type="PANTHER" id="PTHR30346:SF0">
    <property type="entry name" value="HCA OPERON TRANSCRIPTIONAL ACTIVATOR HCAR"/>
    <property type="match status" value="1"/>
</dbReference>
<dbReference type="SUPFAM" id="SSF53850">
    <property type="entry name" value="Periplasmic binding protein-like II"/>
    <property type="match status" value="1"/>
</dbReference>
<keyword evidence="4" id="KW-0010">Activator</keyword>
<dbReference type="GO" id="GO:0032993">
    <property type="term" value="C:protein-DNA complex"/>
    <property type="evidence" value="ECO:0007669"/>
    <property type="project" value="TreeGrafter"/>
</dbReference>
<dbReference type="Gene3D" id="3.40.190.10">
    <property type="entry name" value="Periplasmic binding protein-like II"/>
    <property type="match status" value="2"/>
</dbReference>
<dbReference type="PROSITE" id="PS50931">
    <property type="entry name" value="HTH_LYSR"/>
    <property type="match status" value="1"/>
</dbReference>
<keyword evidence="2" id="KW-0805">Transcription regulation</keyword>
<dbReference type="PANTHER" id="PTHR30346">
    <property type="entry name" value="TRANSCRIPTIONAL DUAL REGULATOR HCAR-RELATED"/>
    <property type="match status" value="1"/>
</dbReference>
<dbReference type="AlphaFoldDB" id="A0AB73U6K5"/>
<dbReference type="Proteomes" id="UP000317728">
    <property type="component" value="Chromosome"/>
</dbReference>
<dbReference type="InterPro" id="IPR036390">
    <property type="entry name" value="WH_DNA-bd_sf"/>
</dbReference>
<comment type="similarity">
    <text evidence="1">Belongs to the LysR transcriptional regulatory family.</text>
</comment>
<dbReference type="PRINTS" id="PR00039">
    <property type="entry name" value="HTHLYSR"/>
</dbReference>
<reference evidence="9 10" key="1">
    <citation type="submission" date="2019-06" db="EMBL/GenBank/DDBJ databases">
        <title>Whole geneome sequnce of Mycobacteroides chelonae M77 isolated from bovine milk from Meghalaya, India.</title>
        <authorList>
            <person name="Vise E."/>
            <person name="Das S."/>
            <person name="Garg A."/>
            <person name="Ghatak S."/>
            <person name="Shakuntala I."/>
            <person name="Milton A.A.P."/>
            <person name="Karam A."/>
            <person name="Sanjukta R."/>
            <person name="Puro K."/>
            <person name="Sen A."/>
        </authorList>
    </citation>
    <scope>NUCLEOTIDE SEQUENCE [LARGE SCALE GENOMIC DNA]</scope>
    <source>
        <strain evidence="9 10">M77</strain>
    </source>
</reference>
<evidence type="ECO:0000313" key="10">
    <source>
        <dbReference type="Proteomes" id="UP000317728"/>
    </source>
</evidence>
<dbReference type="InterPro" id="IPR000847">
    <property type="entry name" value="LysR_HTH_N"/>
</dbReference>
<evidence type="ECO:0000256" key="1">
    <source>
        <dbReference type="ARBA" id="ARBA00009437"/>
    </source>
</evidence>
<keyword evidence="3" id="KW-0238">DNA-binding</keyword>
<evidence type="ECO:0000256" key="6">
    <source>
        <dbReference type="ARBA" id="ARBA00040885"/>
    </source>
</evidence>
<dbReference type="RefSeq" id="WP_131828571.1">
    <property type="nucleotide sequence ID" value="NZ_MLCI01000002.1"/>
</dbReference>
<evidence type="ECO:0000256" key="3">
    <source>
        <dbReference type="ARBA" id="ARBA00023125"/>
    </source>
</evidence>
<evidence type="ECO:0000259" key="8">
    <source>
        <dbReference type="PROSITE" id="PS50931"/>
    </source>
</evidence>
<dbReference type="Gene3D" id="1.10.10.10">
    <property type="entry name" value="Winged helix-like DNA-binding domain superfamily/Winged helix DNA-binding domain"/>
    <property type="match status" value="1"/>
</dbReference>
<dbReference type="SUPFAM" id="SSF46785">
    <property type="entry name" value="Winged helix' DNA-binding domain"/>
    <property type="match status" value="1"/>
</dbReference>
<evidence type="ECO:0000256" key="2">
    <source>
        <dbReference type="ARBA" id="ARBA00023015"/>
    </source>
</evidence>
<keyword evidence="5" id="KW-0804">Transcription</keyword>
<protein>
    <recommendedName>
        <fullName evidence="6">Probable hydrogen peroxide-inducible genes activator</fullName>
    </recommendedName>
</protein>
<dbReference type="EMBL" id="CP041150">
    <property type="protein sequence ID" value="QDF72252.1"/>
    <property type="molecule type" value="Genomic_DNA"/>
</dbReference>
<accession>A0AB73U6K5</accession>
<dbReference type="GO" id="GO:0003700">
    <property type="term" value="F:DNA-binding transcription factor activity"/>
    <property type="evidence" value="ECO:0007669"/>
    <property type="project" value="InterPro"/>
</dbReference>
<comment type="function">
    <text evidence="7">Required for the induction the katG gene for catalase. Involved in the response to hydrogen peroxide.</text>
</comment>
<feature type="domain" description="HTH lysR-type" evidence="8">
    <location>
        <begin position="222"/>
        <end position="279"/>
    </location>
</feature>
<gene>
    <name evidence="9" type="ORF">FJK96_20170</name>
</gene>
<dbReference type="InterPro" id="IPR036388">
    <property type="entry name" value="WH-like_DNA-bd_sf"/>
</dbReference>